<dbReference type="GO" id="GO:0003677">
    <property type="term" value="F:DNA binding"/>
    <property type="evidence" value="ECO:0007669"/>
    <property type="project" value="InterPro"/>
</dbReference>
<dbReference type="CDD" id="cd00338">
    <property type="entry name" value="Ser_Recombinase"/>
    <property type="match status" value="1"/>
</dbReference>
<dbReference type="Pfam" id="PF00239">
    <property type="entry name" value="Resolvase"/>
    <property type="match status" value="1"/>
</dbReference>
<dbReference type="PANTHER" id="PTHR30461">
    <property type="entry name" value="DNA-INVERTASE FROM LAMBDOID PROPHAGE"/>
    <property type="match status" value="1"/>
</dbReference>
<feature type="domain" description="Resolvase/invertase-type recombinase catalytic" evidence="2">
    <location>
        <begin position="10"/>
        <end position="157"/>
    </location>
</feature>
<dbReference type="InterPro" id="IPR050639">
    <property type="entry name" value="SSR_resolvase"/>
</dbReference>
<evidence type="ECO:0000313" key="4">
    <source>
        <dbReference type="EMBL" id="KKP48206.1"/>
    </source>
</evidence>
<dbReference type="Pfam" id="PF07508">
    <property type="entry name" value="Recombinase"/>
    <property type="match status" value="1"/>
</dbReference>
<dbReference type="InterPro" id="IPR006119">
    <property type="entry name" value="Resolv_N"/>
</dbReference>
<dbReference type="SUPFAM" id="SSF53041">
    <property type="entry name" value="Resolvase-like"/>
    <property type="match status" value="1"/>
</dbReference>
<gene>
    <name evidence="4" type="ORF">UR38_C0001G0002</name>
</gene>
<comment type="caution">
    <text evidence="4">The sequence shown here is derived from an EMBL/GenBank/DDBJ whole genome shotgun (WGS) entry which is preliminary data.</text>
</comment>
<accession>A0A0G0AA98</accession>
<dbReference type="PANTHER" id="PTHR30461:SF23">
    <property type="entry name" value="DNA RECOMBINASE-RELATED"/>
    <property type="match status" value="1"/>
</dbReference>
<reference evidence="4 5" key="1">
    <citation type="journal article" date="2015" name="Nature">
        <title>rRNA introns, odd ribosomes, and small enigmatic genomes across a large radiation of phyla.</title>
        <authorList>
            <person name="Brown C.T."/>
            <person name="Hug L.A."/>
            <person name="Thomas B.C."/>
            <person name="Sharon I."/>
            <person name="Castelle C.J."/>
            <person name="Singh A."/>
            <person name="Wilkins M.J."/>
            <person name="Williams K.H."/>
            <person name="Banfield J.F."/>
        </authorList>
    </citation>
    <scope>NUCLEOTIDE SEQUENCE [LARGE SCALE GENOMIC DNA]</scope>
</reference>
<dbReference type="InterPro" id="IPR036162">
    <property type="entry name" value="Resolvase-like_N_sf"/>
</dbReference>
<dbReference type="Gene3D" id="3.90.1750.20">
    <property type="entry name" value="Putative Large Serine Recombinase, Chain B, Domain 2"/>
    <property type="match status" value="1"/>
</dbReference>
<evidence type="ECO:0000256" key="1">
    <source>
        <dbReference type="SAM" id="Coils"/>
    </source>
</evidence>
<dbReference type="InterPro" id="IPR038109">
    <property type="entry name" value="DNA_bind_recomb_sf"/>
</dbReference>
<dbReference type="Gene3D" id="3.40.50.1390">
    <property type="entry name" value="Resolvase, N-terminal catalytic domain"/>
    <property type="match status" value="1"/>
</dbReference>
<feature type="coiled-coil region" evidence="1">
    <location>
        <begin position="375"/>
        <end position="423"/>
    </location>
</feature>
<proteinExistence type="predicted"/>
<keyword evidence="1" id="KW-0175">Coiled coil</keyword>
<dbReference type="SMART" id="SM00857">
    <property type="entry name" value="Resolvase"/>
    <property type="match status" value="1"/>
</dbReference>
<dbReference type="PROSITE" id="PS51737">
    <property type="entry name" value="RECOMBINASE_DNA_BIND"/>
    <property type="match status" value="1"/>
</dbReference>
<evidence type="ECO:0000313" key="5">
    <source>
        <dbReference type="Proteomes" id="UP000033995"/>
    </source>
</evidence>
<feature type="domain" description="Recombinase" evidence="3">
    <location>
        <begin position="164"/>
        <end position="273"/>
    </location>
</feature>
<dbReference type="AlphaFoldDB" id="A0A0G0AA98"/>
<organism evidence="4 5">
    <name type="scientific">Candidatus Woesebacteria bacterium GW2011_GWA2_33_28</name>
    <dbReference type="NCBI Taxonomy" id="1618561"/>
    <lineage>
        <taxon>Bacteria</taxon>
        <taxon>Candidatus Woeseibacteriota</taxon>
    </lineage>
</organism>
<dbReference type="GO" id="GO:0000150">
    <property type="term" value="F:DNA strand exchange activity"/>
    <property type="evidence" value="ECO:0007669"/>
    <property type="project" value="InterPro"/>
</dbReference>
<name>A0A0G0AA98_9BACT</name>
<dbReference type="PROSITE" id="PS51736">
    <property type="entry name" value="RECOMBINASES_3"/>
    <property type="match status" value="1"/>
</dbReference>
<evidence type="ECO:0000259" key="2">
    <source>
        <dbReference type="PROSITE" id="PS51736"/>
    </source>
</evidence>
<protein>
    <submittedName>
        <fullName evidence="4">Recombinase</fullName>
    </submittedName>
</protein>
<sequence length="507" mass="59381">MNMDTKNNFKYIEYARKSSESKEKQALSIGDQKSENTKYAVREGLNIIKHLQESKSAFKPHNRPEFDKMIELIQTFKVNAILTWKPDRLCRNPEEGGKVLQMLQDGLLKEIRTSSGDIYTQESDHLILQIHFGMANQYLRNLSQNVRRGLVHKCERGEYPRPAPIGYESYGLIGQRQIRPNPYQRLFIEEAFNLASTGGMSLEQISEVMYKKGLRTRKGRRVSKSHMYNILKTPTYYGYFYHNGELFEGNYEPIITKQLYDKVQDALQNRSKPKVNVWKHVYNGLITCGDCGCQISTSVKEKFYKRTNRTAIYTYHQCTHRRGKCKQEAITGKELDEMLIKNMAQISIDEETWNLGMDLFKAKHDEESGKLNKKLRYLQNQFKSAREQLSELVRMRARKELTQEEFMEQKEELLGEKKDFEEKIKDNDYSADNWLELCTKYLNNAFSVREVMEKGNPQEKKDLILDVGRNLILKDGNLSFGFKEPYDVLLKPEYRTSLLPDFDSNED</sequence>
<dbReference type="EMBL" id="LBOZ01000001">
    <property type="protein sequence ID" value="KKP48206.1"/>
    <property type="molecule type" value="Genomic_DNA"/>
</dbReference>
<dbReference type="Proteomes" id="UP000033995">
    <property type="component" value="Unassembled WGS sequence"/>
</dbReference>
<evidence type="ECO:0000259" key="3">
    <source>
        <dbReference type="PROSITE" id="PS51737"/>
    </source>
</evidence>
<dbReference type="InterPro" id="IPR011109">
    <property type="entry name" value="DNA_bind_recombinase_dom"/>
</dbReference>